<dbReference type="GO" id="GO:0004115">
    <property type="term" value="F:3',5'-cyclic-AMP phosphodiesterase activity"/>
    <property type="evidence" value="ECO:0007669"/>
    <property type="project" value="UniProtKB-EC"/>
</dbReference>
<reference evidence="6 7" key="1">
    <citation type="submission" date="2022-04" db="EMBL/GenBank/DDBJ databases">
        <title>Positive selection, recombination, and allopatry shape intraspecific diversity of widespread and dominant cyanobacteria.</title>
        <authorList>
            <person name="Wei J."/>
            <person name="Shu W."/>
            <person name="Hu C."/>
        </authorList>
    </citation>
    <scope>NUCLEOTIDE SEQUENCE [LARGE SCALE GENOMIC DNA]</scope>
    <source>
        <strain evidence="6 7">AS-A4</strain>
    </source>
</reference>
<feature type="domain" description="Calcineurin-like phosphoesterase" evidence="5">
    <location>
        <begin position="6"/>
        <end position="195"/>
    </location>
</feature>
<organism evidence="6 7">
    <name type="scientific">Stenomitos frigidus AS-A4</name>
    <dbReference type="NCBI Taxonomy" id="2933935"/>
    <lineage>
        <taxon>Bacteria</taxon>
        <taxon>Bacillati</taxon>
        <taxon>Cyanobacteriota</taxon>
        <taxon>Cyanophyceae</taxon>
        <taxon>Leptolyngbyales</taxon>
        <taxon>Leptolyngbyaceae</taxon>
        <taxon>Stenomitos</taxon>
    </lineage>
</organism>
<sequence length="263" mass="29425">MMSPLHVVQLTDMHLFADERRQLLGLPTQESFQTIVRQVAQLQPQPDLLLLTGDLSQDGKPESYALLQSMLAPLGIPTYWLPGNHDRLPEMEQVLTKGLMSAQKSFRAGGWHFLLLNSQVTGCVHGHLSATSLEWLDEQLETVGAVPTLIGLHHPPFVVGSDWLDSSTLRNPEALFAVLDRHPQVKLVLFGHIHQDYSQARHGVQYLGTPSTCIQFEPGSADFALDEEKPGFRILHLYDDADWWTTVKRSSYVPQLDLAATGY</sequence>
<evidence type="ECO:0000256" key="2">
    <source>
        <dbReference type="ARBA" id="ARBA00022801"/>
    </source>
</evidence>
<protein>
    <submittedName>
        <fullName evidence="6">3',5'-cyclic-AMP phosphodiesterase</fullName>
        <ecNumber evidence="6">3.1.4.53</ecNumber>
    </submittedName>
</protein>
<dbReference type="Gene3D" id="3.60.21.10">
    <property type="match status" value="1"/>
</dbReference>
<dbReference type="CDD" id="cd07402">
    <property type="entry name" value="MPP_GpdQ"/>
    <property type="match status" value="1"/>
</dbReference>
<evidence type="ECO:0000256" key="1">
    <source>
        <dbReference type="ARBA" id="ARBA00022723"/>
    </source>
</evidence>
<keyword evidence="7" id="KW-1185">Reference proteome</keyword>
<dbReference type="InterPro" id="IPR050884">
    <property type="entry name" value="CNP_phosphodiesterase-III"/>
</dbReference>
<keyword evidence="3" id="KW-0408">Iron</keyword>
<name>A0ABV0KQS5_9CYAN</name>
<dbReference type="RefSeq" id="WP_242033333.1">
    <property type="nucleotide sequence ID" value="NZ_JAMPLM010000039.1"/>
</dbReference>
<dbReference type="Proteomes" id="UP001476950">
    <property type="component" value="Unassembled WGS sequence"/>
</dbReference>
<dbReference type="EMBL" id="JAMPLM010000039">
    <property type="protein sequence ID" value="MEP1061601.1"/>
    <property type="molecule type" value="Genomic_DNA"/>
</dbReference>
<proteinExistence type="inferred from homology"/>
<evidence type="ECO:0000259" key="5">
    <source>
        <dbReference type="Pfam" id="PF00149"/>
    </source>
</evidence>
<dbReference type="InterPro" id="IPR029052">
    <property type="entry name" value="Metallo-depent_PP-like"/>
</dbReference>
<dbReference type="PANTHER" id="PTHR42988">
    <property type="entry name" value="PHOSPHOHYDROLASE"/>
    <property type="match status" value="1"/>
</dbReference>
<dbReference type="Pfam" id="PF00149">
    <property type="entry name" value="Metallophos"/>
    <property type="match status" value="1"/>
</dbReference>
<comment type="similarity">
    <text evidence="4">Belongs to the cyclic nucleotide phosphodiesterase class-III family.</text>
</comment>
<dbReference type="NCBIfam" id="NF008359">
    <property type="entry name" value="PRK11148.1"/>
    <property type="match status" value="1"/>
</dbReference>
<gene>
    <name evidence="6" type="primary">cpdA</name>
    <name evidence="6" type="ORF">NDI38_24680</name>
</gene>
<dbReference type="SUPFAM" id="SSF56300">
    <property type="entry name" value="Metallo-dependent phosphatases"/>
    <property type="match status" value="1"/>
</dbReference>
<evidence type="ECO:0000313" key="6">
    <source>
        <dbReference type="EMBL" id="MEP1061601.1"/>
    </source>
</evidence>
<dbReference type="PANTHER" id="PTHR42988:SF2">
    <property type="entry name" value="CYCLIC NUCLEOTIDE PHOSPHODIESTERASE CBUA0032-RELATED"/>
    <property type="match status" value="1"/>
</dbReference>
<evidence type="ECO:0000313" key="7">
    <source>
        <dbReference type="Proteomes" id="UP001476950"/>
    </source>
</evidence>
<keyword evidence="2 6" id="KW-0378">Hydrolase</keyword>
<dbReference type="InterPro" id="IPR026575">
    <property type="entry name" value="GpdQ/CpdA-like"/>
</dbReference>
<keyword evidence="1" id="KW-0479">Metal-binding</keyword>
<accession>A0ABV0KQS5</accession>
<dbReference type="InterPro" id="IPR004843">
    <property type="entry name" value="Calcineurin-like_PHP"/>
</dbReference>
<evidence type="ECO:0000256" key="3">
    <source>
        <dbReference type="ARBA" id="ARBA00023004"/>
    </source>
</evidence>
<dbReference type="EC" id="3.1.4.53" evidence="6"/>
<comment type="caution">
    <text evidence="6">The sequence shown here is derived from an EMBL/GenBank/DDBJ whole genome shotgun (WGS) entry which is preliminary data.</text>
</comment>
<evidence type="ECO:0000256" key="4">
    <source>
        <dbReference type="ARBA" id="ARBA00025742"/>
    </source>
</evidence>